<evidence type="ECO:0000256" key="1">
    <source>
        <dbReference type="ARBA" id="ARBA00022484"/>
    </source>
</evidence>
<evidence type="ECO:0000256" key="3">
    <source>
        <dbReference type="ARBA" id="ARBA00022695"/>
    </source>
</evidence>
<proteinExistence type="predicted"/>
<keyword evidence="1 4" id="KW-0696">RNA-directed RNA polymerase</keyword>
<protein>
    <submittedName>
        <fullName evidence="4">RNA-dependent RNA polymerase</fullName>
    </submittedName>
</protein>
<evidence type="ECO:0000256" key="2">
    <source>
        <dbReference type="ARBA" id="ARBA00022679"/>
    </source>
</evidence>
<evidence type="ECO:0000313" key="4">
    <source>
        <dbReference type="EMBL" id="ALD89102.1"/>
    </source>
</evidence>
<dbReference type="PANTHER" id="PTHR34456">
    <property type="entry name" value="MITOVIRUS RNA-DEPENDENT RNA POLYMERASE"/>
    <property type="match status" value="1"/>
</dbReference>
<reference evidence="4" key="1">
    <citation type="journal article" date="2016" name="J. Virol.">
        <title>Identification of diverse mycoviruses through metatranscriptomics characterization of the viromes of five major fungal plant pathogens.</title>
        <authorList>
            <person name="Marzano S.-Y.L."/>
            <person name="Nelson B.D."/>
            <person name="Ajayi-Oyetunde O."/>
            <person name="Bradley C.A."/>
            <person name="Hughes T.J."/>
            <person name="Hartman G.L."/>
            <person name="Eastburn D.M."/>
            <person name="Domier L.L."/>
        </authorList>
    </citation>
    <scope>NUCLEOTIDE SEQUENCE</scope>
    <source>
        <strain evidence="4">W2-2-20a</strain>
    </source>
</reference>
<accession>A0A0M5KM91</accession>
<keyword evidence="3" id="KW-0548">Nucleotidyltransferase</keyword>
<dbReference type="GO" id="GO:0003968">
    <property type="term" value="F:RNA-directed RNA polymerase activity"/>
    <property type="evidence" value="ECO:0007669"/>
    <property type="project" value="UniProtKB-KW"/>
</dbReference>
<dbReference type="SUPFAM" id="SSF56672">
    <property type="entry name" value="DNA/RNA polymerases"/>
    <property type="match status" value="1"/>
</dbReference>
<dbReference type="InterPro" id="IPR008686">
    <property type="entry name" value="RNA_pol_mitovir"/>
</dbReference>
<feature type="non-terminal residue" evidence="4">
    <location>
        <position position="1"/>
    </location>
</feature>
<organism evidence="4">
    <name type="scientific">Rhizoctonia solani mitovirus 10</name>
    <dbReference type="NCBI Taxonomy" id="1708331"/>
    <lineage>
        <taxon>Viruses</taxon>
        <taxon>Riboviria</taxon>
        <taxon>Orthornavirae</taxon>
        <taxon>Lenarviricota</taxon>
        <taxon>Howeltoviricetes</taxon>
        <taxon>Cryppavirales</taxon>
        <taxon>Mitoviridae</taxon>
        <taxon>Mitovirus</taxon>
    </lineage>
</organism>
<dbReference type="InterPro" id="IPR043502">
    <property type="entry name" value="DNA/RNA_pol_sf"/>
</dbReference>
<dbReference type="Pfam" id="PF05919">
    <property type="entry name" value="Mitovir_RNA_pol"/>
    <property type="match status" value="1"/>
</dbReference>
<dbReference type="PANTHER" id="PTHR34456:SF13">
    <property type="entry name" value="REVERSE TRANSCRIPTASE DOMAIN-CONTAINING PROTEIN"/>
    <property type="match status" value="1"/>
</dbReference>
<sequence length="752" mass="84717">TPQGAANNGSLSPHGVLPLGRRASHQRIGGRGFPLGLTSPEEVRVLGKPRKVSPHTVTMTKKYLSKYLLATEQCLSWLLWAVKPRGLALRDFKPFLDTIRRVHETRGIEAGIAYTKAVRANVMNYLSGNPERVKGVRLTTLDRLPVALGPLLRVVRDQDPVLLRLVMTVLFSSRALRTKAAPSIEPIISPLDKGATYGGLTLWSRSFWKQLGYHHSGVIPRSLRFRTFHFTTKSGPNGHALSTWWYEYLFLPKQLKEAILYLGGVKLKSIFEILDLWLEKQPSLIQRVFQYSRIKRENGSIRYLSYFPDREGKTRVIAIGDYMSQTVLKSLHMYLFRALQKIPQDCTFNQGGFQEKLKGAEYYYSVDLTAATDRFPIGVISSVLAGHLPTDYVKAWETVMVGFPFDYQPPEKGAHPMKVSYSVGNPMGFYSSWASFALTHHYVVYYCCRILGKDWSSLPYCLLGDDIVIGDKAVGELYLRVMDSLGVKVSMQKTHRSKTTLEFAKRWIHKGQEITPFPVSALKEASKSVTAMTTLLMTETKVKGWVFTEDYGSMVRYFFGRFRSLPSRVTSKKVETAFLTEQMISIIWGAKPAGTAVTAVARKFGIRVPDIKDDVAMNIIANIMVELFSISHGKLTAKEGKPLGDLATDLVIKLTGMAEEVPEAMTLLDNPLLNAYGSIEQAYLDLIKKAREIDTIHQGEWPLLMKAMTIPLSDDVFSDRRENVERVAVSRVGRALIERLRVLESYPQLLNM</sequence>
<dbReference type="EMBL" id="KP900896">
    <property type="protein sequence ID" value="ALD89102.1"/>
    <property type="molecule type" value="Genomic_RNA"/>
</dbReference>
<name>A0A0M5KM91_9VIRU</name>
<keyword evidence="2" id="KW-0808">Transferase</keyword>